<dbReference type="SUPFAM" id="SSF56281">
    <property type="entry name" value="Metallo-hydrolase/oxidoreductase"/>
    <property type="match status" value="1"/>
</dbReference>
<name>A0A4Y7XEL2_9GAMM</name>
<accession>A0A4Y7XEL2</accession>
<dbReference type="OrthoDB" id="7402742at2"/>
<gene>
    <name evidence="1" type="ORF">E2B99_04640</name>
</gene>
<organism evidence="1 2">
    <name type="scientific">Alkanindiges illinoisensis</name>
    <dbReference type="NCBI Taxonomy" id="197183"/>
    <lineage>
        <taxon>Bacteria</taxon>
        <taxon>Pseudomonadati</taxon>
        <taxon>Pseudomonadota</taxon>
        <taxon>Gammaproteobacteria</taxon>
        <taxon>Moraxellales</taxon>
        <taxon>Moraxellaceae</taxon>
        <taxon>Alkanindiges</taxon>
    </lineage>
</organism>
<sequence length="250" mass="27663">MAHTIINLGQGFWNIRGALRIGGLIDVGTHCSLVQLAKDRFIFLDSYELSGSVREQVMALTHQGQAVEAILNLHPFHTLHCEAMARDFPQATLYGSLRHQQKLPQLAWSPDRVESEAVAARYPELEFSLTQGIDYISAKPGVHAGSLLAYHPVSKSLHVDDTFAAPPQGGLLEKFLPEIFISPATRWALKPEANAAEIYCEWVQQLADQWQDTQNFCAAHSGLVQFKAGEFKPALLAALERARPKLQAAQ</sequence>
<evidence type="ECO:0000313" key="2">
    <source>
        <dbReference type="Proteomes" id="UP000297834"/>
    </source>
</evidence>
<dbReference type="RefSeq" id="WP_134243794.1">
    <property type="nucleotide sequence ID" value="NZ_SNTY01000014.1"/>
</dbReference>
<keyword evidence="2" id="KW-1185">Reference proteome</keyword>
<dbReference type="InterPro" id="IPR036866">
    <property type="entry name" value="RibonucZ/Hydroxyglut_hydro"/>
</dbReference>
<dbReference type="EMBL" id="SNTY01000014">
    <property type="protein sequence ID" value="TEU29349.1"/>
    <property type="molecule type" value="Genomic_DNA"/>
</dbReference>
<reference evidence="1 2" key="1">
    <citation type="submission" date="2019-03" db="EMBL/GenBank/DDBJ databases">
        <title>Alkanindiges illinoisensis: a potential pathogenic isolated from ascites of a gastric cancer patient with abdominal metastasis.</title>
        <authorList>
            <person name="Hu X."/>
            <person name="Yang B."/>
            <person name="Yan X."/>
            <person name="Lin L."/>
            <person name="Zhao H."/>
            <person name="Zhou F."/>
            <person name="Su B."/>
            <person name="Chen J."/>
            <person name="Rui Y."/>
            <person name="Wang Q."/>
            <person name="Zheng L."/>
        </authorList>
    </citation>
    <scope>NUCLEOTIDE SEQUENCE [LARGE SCALE GENOMIC DNA]</scope>
    <source>
        <strain evidence="1 2">NFYY 23406</strain>
    </source>
</reference>
<proteinExistence type="predicted"/>
<protein>
    <recommendedName>
        <fullName evidence="3">MBL fold metallo-hydrolase</fullName>
    </recommendedName>
</protein>
<dbReference type="AlphaFoldDB" id="A0A4Y7XEL2"/>
<dbReference type="Proteomes" id="UP000297834">
    <property type="component" value="Unassembled WGS sequence"/>
</dbReference>
<evidence type="ECO:0008006" key="3">
    <source>
        <dbReference type="Google" id="ProtNLM"/>
    </source>
</evidence>
<evidence type="ECO:0000313" key="1">
    <source>
        <dbReference type="EMBL" id="TEU29349.1"/>
    </source>
</evidence>
<comment type="caution">
    <text evidence="1">The sequence shown here is derived from an EMBL/GenBank/DDBJ whole genome shotgun (WGS) entry which is preliminary data.</text>
</comment>